<dbReference type="Proteomes" id="UP000054047">
    <property type="component" value="Unassembled WGS sequence"/>
</dbReference>
<name>A0A0C2CQB2_9BILA</name>
<dbReference type="EMBL" id="KN732531">
    <property type="protein sequence ID" value="KIH58938.1"/>
    <property type="molecule type" value="Genomic_DNA"/>
</dbReference>
<protein>
    <submittedName>
        <fullName evidence="1">Uncharacterized protein</fullName>
    </submittedName>
</protein>
<dbReference type="AlphaFoldDB" id="A0A0C2CQB2"/>
<evidence type="ECO:0000313" key="2">
    <source>
        <dbReference type="Proteomes" id="UP000054047"/>
    </source>
</evidence>
<accession>A0A0C2CQB2</accession>
<organism evidence="1 2">
    <name type="scientific">Ancylostoma duodenale</name>
    <dbReference type="NCBI Taxonomy" id="51022"/>
    <lineage>
        <taxon>Eukaryota</taxon>
        <taxon>Metazoa</taxon>
        <taxon>Ecdysozoa</taxon>
        <taxon>Nematoda</taxon>
        <taxon>Chromadorea</taxon>
        <taxon>Rhabditida</taxon>
        <taxon>Rhabditina</taxon>
        <taxon>Rhabditomorpha</taxon>
        <taxon>Strongyloidea</taxon>
        <taxon>Ancylostomatidae</taxon>
        <taxon>Ancylostomatinae</taxon>
        <taxon>Ancylostoma</taxon>
    </lineage>
</organism>
<keyword evidence="2" id="KW-1185">Reference proteome</keyword>
<dbReference type="OrthoDB" id="5849729at2759"/>
<gene>
    <name evidence="1" type="ORF">ANCDUO_10845</name>
</gene>
<sequence length="74" mass="8316">MAKAGSSPERRSDFSAHFNVWLWRWKAADGSRIALFSSNLFNLIRSQFGCGSYSDDTDRILAPNVIMIVSDNFA</sequence>
<evidence type="ECO:0000313" key="1">
    <source>
        <dbReference type="EMBL" id="KIH58938.1"/>
    </source>
</evidence>
<reference evidence="1 2" key="1">
    <citation type="submission" date="2013-12" db="EMBL/GenBank/DDBJ databases">
        <title>Draft genome of the parsitic nematode Ancylostoma duodenale.</title>
        <authorList>
            <person name="Mitreva M."/>
        </authorList>
    </citation>
    <scope>NUCLEOTIDE SEQUENCE [LARGE SCALE GENOMIC DNA]</scope>
    <source>
        <strain evidence="1 2">Zhejiang</strain>
    </source>
</reference>
<proteinExistence type="predicted"/>